<dbReference type="HOGENOM" id="CLU_3154797_0_0_5"/>
<reference evidence="1 2" key="1">
    <citation type="journal article" date="2010" name="J. Bacteriol.">
        <title>Complete genome sequence of the aerobic facultative methanotroph Methylocella silvestris BL2.</title>
        <authorList>
            <person name="Chen Y."/>
            <person name="Crombie A."/>
            <person name="Rahman M.T."/>
            <person name="Dedysh S.N."/>
            <person name="Liesack W."/>
            <person name="Stott M.B."/>
            <person name="Alam M."/>
            <person name="Theisen A.R."/>
            <person name="Murrell J.C."/>
            <person name="Dunfield P.F."/>
        </authorList>
    </citation>
    <scope>NUCLEOTIDE SEQUENCE [LARGE SCALE GENOMIC DNA]</scope>
    <source>
        <strain evidence="2">DSM 15510 / CIP 108128 / LMG 27833 / NCIMB 13906 / BL2</strain>
    </source>
</reference>
<sequence>MTFSTAVDLVSGVLGITGSAMILKGPLRLGLGLVAVSLFMQVLARSLD</sequence>
<dbReference type="Proteomes" id="UP000002257">
    <property type="component" value="Chromosome"/>
</dbReference>
<dbReference type="AlphaFoldDB" id="B8ELN9"/>
<proteinExistence type="predicted"/>
<gene>
    <name evidence="1" type="ordered locus">Msil_1064</name>
</gene>
<keyword evidence="2" id="KW-1185">Reference proteome</keyword>
<accession>B8ELN9</accession>
<evidence type="ECO:0000313" key="2">
    <source>
        <dbReference type="Proteomes" id="UP000002257"/>
    </source>
</evidence>
<dbReference type="STRING" id="395965.Msil_1064"/>
<protein>
    <submittedName>
        <fullName evidence="1">Uncharacterized protein</fullName>
    </submittedName>
</protein>
<dbReference type="EMBL" id="CP001280">
    <property type="protein sequence ID" value="ACK50033.1"/>
    <property type="molecule type" value="Genomic_DNA"/>
</dbReference>
<evidence type="ECO:0000313" key="1">
    <source>
        <dbReference type="EMBL" id="ACK50033.1"/>
    </source>
</evidence>
<dbReference type="KEGG" id="msl:Msil_1064"/>
<organism evidence="1 2">
    <name type="scientific">Methylocella silvestris (strain DSM 15510 / CIP 108128 / LMG 27833 / NCIMB 13906 / BL2)</name>
    <dbReference type="NCBI Taxonomy" id="395965"/>
    <lineage>
        <taxon>Bacteria</taxon>
        <taxon>Pseudomonadati</taxon>
        <taxon>Pseudomonadota</taxon>
        <taxon>Alphaproteobacteria</taxon>
        <taxon>Hyphomicrobiales</taxon>
        <taxon>Beijerinckiaceae</taxon>
        <taxon>Methylocella</taxon>
    </lineage>
</organism>
<name>B8ELN9_METSB</name>